<evidence type="ECO:0000313" key="3">
    <source>
        <dbReference type="Proteomes" id="UP000191024"/>
    </source>
</evidence>
<evidence type="ECO:0000256" key="1">
    <source>
        <dbReference type="SAM" id="MobiDB-lite"/>
    </source>
</evidence>
<keyword evidence="3" id="KW-1185">Reference proteome</keyword>
<dbReference type="AlphaFoldDB" id="A0A1G4JQ21"/>
<sequence>MSSVQKRHGRKKTLRGLHNALKKLATQARAQDAPAKQPERPSTPAQAQTGVVDSTELVEAQESPQNGDSRSSTGDEAEEFVEERNGVIYIMSKERQPIPKLTDEEVMKRHKRADENMKEVWARLIEKYESMQDEGDVIDLNSGEIVEDNGHVRGLASNENHYADEDRYISVLSDLLDVDTTQNNVWGEEQESDGGEEDEEDTDYDHRQAEDDDTSEDEDEDTNEEKEWD</sequence>
<dbReference type="GO" id="GO:0005634">
    <property type="term" value="C:nucleus"/>
    <property type="evidence" value="ECO:0007669"/>
    <property type="project" value="InterPro"/>
</dbReference>
<feature type="compositionally biased region" description="Acidic residues" evidence="1">
    <location>
        <begin position="210"/>
        <end position="229"/>
    </location>
</feature>
<feature type="compositionally biased region" description="Acidic residues" evidence="1">
    <location>
        <begin position="188"/>
        <end position="203"/>
    </location>
</feature>
<dbReference type="OrthoDB" id="2420608at2759"/>
<gene>
    <name evidence="2" type="ORF">LAMI_0E11628G</name>
</gene>
<dbReference type="InterPro" id="IPR018465">
    <property type="entry name" value="Scm3/HJURP"/>
</dbReference>
<feature type="compositionally biased region" description="Polar residues" evidence="1">
    <location>
        <begin position="62"/>
        <end position="74"/>
    </location>
</feature>
<dbReference type="Pfam" id="PF10384">
    <property type="entry name" value="Scm3"/>
    <property type="match status" value="1"/>
</dbReference>
<name>A0A1G4JQ21_9SACH</name>
<dbReference type="STRING" id="1230905.A0A1G4JQ21"/>
<reference evidence="2 3" key="1">
    <citation type="submission" date="2016-03" db="EMBL/GenBank/DDBJ databases">
        <authorList>
            <person name="Devillers H."/>
        </authorList>
    </citation>
    <scope>NUCLEOTIDE SEQUENCE [LARGE SCALE GENOMIC DNA]</scope>
    <source>
        <strain evidence="2">CBS 11717</strain>
    </source>
</reference>
<dbReference type="Proteomes" id="UP000191024">
    <property type="component" value="Chromosome E"/>
</dbReference>
<proteinExistence type="predicted"/>
<protein>
    <submittedName>
        <fullName evidence="2">LAMI_0E11628g1_1</fullName>
    </submittedName>
</protein>
<feature type="region of interest" description="Disordered" evidence="1">
    <location>
        <begin position="1"/>
        <end position="85"/>
    </location>
</feature>
<feature type="region of interest" description="Disordered" evidence="1">
    <location>
        <begin position="180"/>
        <end position="229"/>
    </location>
</feature>
<dbReference type="EMBL" id="LT598465">
    <property type="protein sequence ID" value="SCU92695.1"/>
    <property type="molecule type" value="Genomic_DNA"/>
</dbReference>
<accession>A0A1G4JQ21</accession>
<dbReference type="GO" id="GO:0042393">
    <property type="term" value="F:histone binding"/>
    <property type="evidence" value="ECO:0007669"/>
    <property type="project" value="InterPro"/>
</dbReference>
<organism evidence="2 3">
    <name type="scientific">Lachancea mirantina</name>
    <dbReference type="NCBI Taxonomy" id="1230905"/>
    <lineage>
        <taxon>Eukaryota</taxon>
        <taxon>Fungi</taxon>
        <taxon>Dikarya</taxon>
        <taxon>Ascomycota</taxon>
        <taxon>Saccharomycotina</taxon>
        <taxon>Saccharomycetes</taxon>
        <taxon>Saccharomycetales</taxon>
        <taxon>Saccharomycetaceae</taxon>
        <taxon>Lachancea</taxon>
    </lineage>
</organism>
<dbReference type="Gene3D" id="6.10.250.2010">
    <property type="match status" value="1"/>
</dbReference>
<feature type="compositionally biased region" description="Basic residues" evidence="1">
    <location>
        <begin position="1"/>
        <end position="15"/>
    </location>
</feature>
<evidence type="ECO:0000313" key="2">
    <source>
        <dbReference type="EMBL" id="SCU92695.1"/>
    </source>
</evidence>
<feature type="compositionally biased region" description="Polar residues" evidence="1">
    <location>
        <begin position="43"/>
        <end position="52"/>
    </location>
</feature>